<sequence>NPTDVPFAIATKAKSNQCWRPFDVA</sequence>
<organism evidence="1">
    <name type="scientific">marine metagenome</name>
    <dbReference type="NCBI Taxonomy" id="408172"/>
    <lineage>
        <taxon>unclassified sequences</taxon>
        <taxon>metagenomes</taxon>
        <taxon>ecological metagenomes</taxon>
    </lineage>
</organism>
<name>A0A381WDQ1_9ZZZZ</name>
<feature type="non-terminal residue" evidence="1">
    <location>
        <position position="1"/>
    </location>
</feature>
<protein>
    <submittedName>
        <fullName evidence="1">Uncharacterized protein</fullName>
    </submittedName>
</protein>
<evidence type="ECO:0000313" key="1">
    <source>
        <dbReference type="EMBL" id="SVA50666.1"/>
    </source>
</evidence>
<dbReference type="EMBL" id="UINC01011484">
    <property type="protein sequence ID" value="SVA50666.1"/>
    <property type="molecule type" value="Genomic_DNA"/>
</dbReference>
<proteinExistence type="predicted"/>
<reference evidence="1" key="1">
    <citation type="submission" date="2018-05" db="EMBL/GenBank/DDBJ databases">
        <authorList>
            <person name="Lanie J.A."/>
            <person name="Ng W.-L."/>
            <person name="Kazmierczak K.M."/>
            <person name="Andrzejewski T.M."/>
            <person name="Davidsen T.M."/>
            <person name="Wayne K.J."/>
            <person name="Tettelin H."/>
            <person name="Glass J.I."/>
            <person name="Rusch D."/>
            <person name="Podicherti R."/>
            <person name="Tsui H.-C.T."/>
            <person name="Winkler M.E."/>
        </authorList>
    </citation>
    <scope>NUCLEOTIDE SEQUENCE</scope>
</reference>
<gene>
    <name evidence="1" type="ORF">METZ01_LOCUS103520</name>
</gene>
<dbReference type="AlphaFoldDB" id="A0A381WDQ1"/>
<accession>A0A381WDQ1</accession>